<accession>A0AAQ3M990</accession>
<dbReference type="EMBL" id="CP138590">
    <property type="protein sequence ID" value="WPH03610.1"/>
    <property type="molecule type" value="Genomic_DNA"/>
</dbReference>
<evidence type="ECO:0000256" key="1">
    <source>
        <dbReference type="SAM" id="MobiDB-lite"/>
    </source>
</evidence>
<dbReference type="Proteomes" id="UP001303373">
    <property type="component" value="Chromosome 11"/>
</dbReference>
<sequence>MTAVPFRPASLNNSVIADPVCYKSPNRPRPGKPVQPRDDGCYRAPSSATVNKHSRIAPQPRDPPSGHPEFAMAHRNYLNSCIAETGTMCNTRTLQSRSANAPRRRDPNPRDPGN</sequence>
<dbReference type="AlphaFoldDB" id="A0AAQ3M990"/>
<name>A0AAQ3M990_9PEZI</name>
<proteinExistence type="predicted"/>
<organism evidence="2 3">
    <name type="scientific">Acrodontium crateriforme</name>
    <dbReference type="NCBI Taxonomy" id="150365"/>
    <lineage>
        <taxon>Eukaryota</taxon>
        <taxon>Fungi</taxon>
        <taxon>Dikarya</taxon>
        <taxon>Ascomycota</taxon>
        <taxon>Pezizomycotina</taxon>
        <taxon>Dothideomycetes</taxon>
        <taxon>Dothideomycetidae</taxon>
        <taxon>Mycosphaerellales</taxon>
        <taxon>Teratosphaeriaceae</taxon>
        <taxon>Acrodontium</taxon>
    </lineage>
</organism>
<evidence type="ECO:0000313" key="2">
    <source>
        <dbReference type="EMBL" id="WPH03610.1"/>
    </source>
</evidence>
<keyword evidence="3" id="KW-1185">Reference proteome</keyword>
<evidence type="ECO:0000313" key="3">
    <source>
        <dbReference type="Proteomes" id="UP001303373"/>
    </source>
</evidence>
<feature type="region of interest" description="Disordered" evidence="1">
    <location>
        <begin position="92"/>
        <end position="114"/>
    </location>
</feature>
<protein>
    <submittedName>
        <fullName evidence="2">Uncharacterized protein</fullName>
    </submittedName>
</protein>
<reference evidence="2 3" key="1">
    <citation type="submission" date="2023-11" db="EMBL/GenBank/DDBJ databases">
        <title>An acidophilic fungus is an integral part of prey digestion in a carnivorous sundew plant.</title>
        <authorList>
            <person name="Tsai I.J."/>
        </authorList>
    </citation>
    <scope>NUCLEOTIDE SEQUENCE [LARGE SCALE GENOMIC DNA]</scope>
    <source>
        <strain evidence="2">169a</strain>
    </source>
</reference>
<feature type="region of interest" description="Disordered" evidence="1">
    <location>
        <begin position="19"/>
        <end position="71"/>
    </location>
</feature>
<gene>
    <name evidence="2" type="ORF">R9X50_00649300</name>
</gene>
<feature type="compositionally biased region" description="Basic and acidic residues" evidence="1">
    <location>
        <begin position="103"/>
        <end position="114"/>
    </location>
</feature>